<dbReference type="EMBL" id="LDJJ01000048">
    <property type="protein sequence ID" value="KRG66343.1"/>
    <property type="molecule type" value="Genomic_DNA"/>
</dbReference>
<gene>
    <name evidence="1" type="ORF">ABB27_13965</name>
</gene>
<evidence type="ECO:0000313" key="2">
    <source>
        <dbReference type="Proteomes" id="UP000051863"/>
    </source>
</evidence>
<comment type="caution">
    <text evidence="1">The sequence shown here is derived from an EMBL/GenBank/DDBJ whole genome shotgun (WGS) entry which is preliminary data.</text>
</comment>
<keyword evidence="2" id="KW-1185">Reference proteome</keyword>
<dbReference type="PATRIC" id="fig|405446.3.peg.2408"/>
<reference evidence="1 2" key="1">
    <citation type="submission" date="2015-05" db="EMBL/GenBank/DDBJ databases">
        <title>Genome sequencing and analysis of members of genus Stenotrophomonas.</title>
        <authorList>
            <person name="Patil P.P."/>
            <person name="Midha S."/>
            <person name="Patil P.B."/>
        </authorList>
    </citation>
    <scope>NUCLEOTIDE SEQUENCE [LARGE SCALE GENOMIC DNA]</scope>
    <source>
        <strain evidence="1 2">DSM 18941</strain>
    </source>
</reference>
<name>A0A0R0CKL4_9GAMM</name>
<protein>
    <submittedName>
        <fullName evidence="1">Uncharacterized protein</fullName>
    </submittedName>
</protein>
<accession>A0A0R0CKL4</accession>
<proteinExistence type="predicted"/>
<dbReference type="AlphaFoldDB" id="A0A0R0CKL4"/>
<organism evidence="1 2">
    <name type="scientific">Stenotrophomonas terrae</name>
    <dbReference type="NCBI Taxonomy" id="405446"/>
    <lineage>
        <taxon>Bacteria</taxon>
        <taxon>Pseudomonadati</taxon>
        <taxon>Pseudomonadota</taxon>
        <taxon>Gammaproteobacteria</taxon>
        <taxon>Lysobacterales</taxon>
        <taxon>Lysobacteraceae</taxon>
        <taxon>Stenotrophomonas</taxon>
    </lineage>
</organism>
<dbReference type="Proteomes" id="UP000051863">
    <property type="component" value="Unassembled WGS sequence"/>
</dbReference>
<sequence length="191" mass="21235">MIDELDLLQDKLHLLGFSAQIFEPPLKKLENSLSPQLLTKQSANIKQYLTEDVYTGLAFCSELLPVEEEGILQEDFADLVGLINQLELLLIDNAFPAPLTALIRRHIRLAELAIAQYPIRGAGALKEAVKYATGDIYFSESDLTDISFEGGQSLKSLWQRMNSLADKAIKADNLFQIGSRATKLLDDLINS</sequence>
<evidence type="ECO:0000313" key="1">
    <source>
        <dbReference type="EMBL" id="KRG66343.1"/>
    </source>
</evidence>